<name>A0A4T0X7C4_9ASCO</name>
<dbReference type="PANTHER" id="PTHR47640:SF11">
    <property type="entry name" value="RNA-BINDING PROTEIN 42"/>
    <property type="match status" value="1"/>
</dbReference>
<sequence>MNRTKQTTKTPKRPYANSRLSDRRQAAGQHADQYLLDNKKSIQVENPSKLKSTVNSDTNKAVIRHDPKTGRIWHDSTLVDWDPAHYRLFVGNLGNEVSEDLLIQTFGNYKSLSKVKVPMDSSKKENKGYAFLSFADADDYLKCYREMNNKYVGSKPVTLERAKTEIGEVVDASKQKLITKKKINYKRRY</sequence>
<evidence type="ECO:0000259" key="4">
    <source>
        <dbReference type="PROSITE" id="PS50102"/>
    </source>
</evidence>
<keyword evidence="6" id="KW-1185">Reference proteome</keyword>
<comment type="caution">
    <text evidence="5">The sequence shown here is derived from an EMBL/GenBank/DDBJ whole genome shotgun (WGS) entry which is preliminary data.</text>
</comment>
<organism evidence="5 6">
    <name type="scientific">Pichia inconspicua</name>
    <dbReference type="NCBI Taxonomy" id="52247"/>
    <lineage>
        <taxon>Eukaryota</taxon>
        <taxon>Fungi</taxon>
        <taxon>Dikarya</taxon>
        <taxon>Ascomycota</taxon>
        <taxon>Saccharomycotina</taxon>
        <taxon>Pichiomycetes</taxon>
        <taxon>Pichiales</taxon>
        <taxon>Pichiaceae</taxon>
        <taxon>Pichia</taxon>
    </lineage>
</organism>
<evidence type="ECO:0000256" key="3">
    <source>
        <dbReference type="SAM" id="MobiDB-lite"/>
    </source>
</evidence>
<proteinExistence type="predicted"/>
<dbReference type="InterPro" id="IPR000504">
    <property type="entry name" value="RRM_dom"/>
</dbReference>
<dbReference type="PROSITE" id="PS50102">
    <property type="entry name" value="RRM"/>
    <property type="match status" value="1"/>
</dbReference>
<dbReference type="EMBL" id="SELW01000033">
    <property type="protein sequence ID" value="TID31283.1"/>
    <property type="molecule type" value="Genomic_DNA"/>
</dbReference>
<feature type="region of interest" description="Disordered" evidence="3">
    <location>
        <begin position="1"/>
        <end position="31"/>
    </location>
</feature>
<dbReference type="SUPFAM" id="SSF54928">
    <property type="entry name" value="RNA-binding domain, RBD"/>
    <property type="match status" value="1"/>
</dbReference>
<dbReference type="SMART" id="SM00360">
    <property type="entry name" value="RRM"/>
    <property type="match status" value="1"/>
</dbReference>
<evidence type="ECO:0000313" key="6">
    <source>
        <dbReference type="Proteomes" id="UP000307173"/>
    </source>
</evidence>
<dbReference type="InterPro" id="IPR050825">
    <property type="entry name" value="RBM42_RBP45_47-like"/>
</dbReference>
<evidence type="ECO:0000256" key="2">
    <source>
        <dbReference type="PROSITE-ProRule" id="PRU00176"/>
    </source>
</evidence>
<feature type="domain" description="RRM" evidence="4">
    <location>
        <begin position="86"/>
        <end position="164"/>
    </location>
</feature>
<dbReference type="PANTHER" id="PTHR47640">
    <property type="entry name" value="TRNA SELENOCYSTEINE 1-ASSOCIATED PROTEIN 1-RELATED-RELATED"/>
    <property type="match status" value="1"/>
</dbReference>
<evidence type="ECO:0000256" key="1">
    <source>
        <dbReference type="ARBA" id="ARBA00022884"/>
    </source>
</evidence>
<keyword evidence="1 2" id="KW-0694">RNA-binding</keyword>
<dbReference type="GO" id="GO:0003729">
    <property type="term" value="F:mRNA binding"/>
    <property type="evidence" value="ECO:0007669"/>
    <property type="project" value="InterPro"/>
</dbReference>
<accession>A0A4T0X7C4</accession>
<dbReference type="InterPro" id="IPR035979">
    <property type="entry name" value="RBD_domain_sf"/>
</dbReference>
<dbReference type="InterPro" id="IPR012677">
    <property type="entry name" value="Nucleotide-bd_a/b_plait_sf"/>
</dbReference>
<gene>
    <name evidence="5" type="ORF">CANINC_000124</name>
</gene>
<dbReference type="Proteomes" id="UP000307173">
    <property type="component" value="Unassembled WGS sequence"/>
</dbReference>
<dbReference type="AlphaFoldDB" id="A0A4T0X7C4"/>
<protein>
    <recommendedName>
        <fullName evidence="4">RRM domain-containing protein</fullName>
    </recommendedName>
</protein>
<dbReference type="Pfam" id="PF00076">
    <property type="entry name" value="RRM_1"/>
    <property type="match status" value="1"/>
</dbReference>
<dbReference type="STRING" id="52247.A0A4T0X7C4"/>
<dbReference type="Gene3D" id="3.30.70.330">
    <property type="match status" value="1"/>
</dbReference>
<reference evidence="5 6" key="1">
    <citation type="journal article" date="2019" name="Front. Genet.">
        <title>Whole-Genome Sequencing of the Opportunistic Yeast Pathogen Candida inconspicua Uncovers Its Hybrid Origin.</title>
        <authorList>
            <person name="Mixao V."/>
            <person name="Hansen A.P."/>
            <person name="Saus E."/>
            <person name="Boekhout T."/>
            <person name="Lass-Florl C."/>
            <person name="Gabaldon T."/>
        </authorList>
    </citation>
    <scope>NUCLEOTIDE SEQUENCE [LARGE SCALE GENOMIC DNA]</scope>
    <source>
        <strain evidence="5 6">CBS 180</strain>
    </source>
</reference>
<evidence type="ECO:0000313" key="5">
    <source>
        <dbReference type="EMBL" id="TID31283.1"/>
    </source>
</evidence>
<dbReference type="OrthoDB" id="1749473at2759"/>